<evidence type="ECO:0000259" key="1">
    <source>
        <dbReference type="Pfam" id="PF04149"/>
    </source>
</evidence>
<dbReference type="OrthoDB" id="4570646at2"/>
<evidence type="ECO:0000313" key="3">
    <source>
        <dbReference type="Proteomes" id="UP000249340"/>
    </source>
</evidence>
<dbReference type="RefSeq" id="WP_111489477.1">
    <property type="nucleotide sequence ID" value="NZ_CP031264.1"/>
</dbReference>
<dbReference type="KEGG" id="stri:C7M71_017755"/>
<organism evidence="2 3">
    <name type="scientific">Peterkaempfera bronchialis</name>
    <dbReference type="NCBI Taxonomy" id="2126346"/>
    <lineage>
        <taxon>Bacteria</taxon>
        <taxon>Bacillati</taxon>
        <taxon>Actinomycetota</taxon>
        <taxon>Actinomycetes</taxon>
        <taxon>Kitasatosporales</taxon>
        <taxon>Streptomycetaceae</taxon>
        <taxon>Peterkaempfera</taxon>
    </lineage>
</organism>
<dbReference type="Proteomes" id="UP000249340">
    <property type="component" value="Chromosome"/>
</dbReference>
<proteinExistence type="predicted"/>
<dbReference type="InterPro" id="IPR007278">
    <property type="entry name" value="DUF397"/>
</dbReference>
<feature type="domain" description="DUF397" evidence="1">
    <location>
        <begin position="11"/>
        <end position="32"/>
    </location>
</feature>
<name>A0A345SZ30_9ACTN</name>
<protein>
    <submittedName>
        <fullName evidence="2">DUF397 domain-containing protein</fullName>
    </submittedName>
</protein>
<keyword evidence="3" id="KW-1185">Reference proteome</keyword>
<dbReference type="AlphaFoldDB" id="A0A345SZ30"/>
<reference evidence="3" key="1">
    <citation type="submission" date="2018-07" db="EMBL/GenBank/DDBJ databases">
        <title>Streptacidiphilus bronchialis DSM 106435 chromosome.</title>
        <authorList>
            <person name="Batra D."/>
            <person name="Gulvik C.A."/>
        </authorList>
    </citation>
    <scope>NUCLEOTIDE SEQUENCE [LARGE SCALE GENOMIC DNA]</scope>
    <source>
        <strain evidence="3">DSM 106435</strain>
    </source>
</reference>
<evidence type="ECO:0000313" key="2">
    <source>
        <dbReference type="EMBL" id="AXI78985.1"/>
    </source>
</evidence>
<gene>
    <name evidence="2" type="ORF">C7M71_017755</name>
</gene>
<dbReference type="EMBL" id="CP031264">
    <property type="protein sequence ID" value="AXI78985.1"/>
    <property type="molecule type" value="Genomic_DNA"/>
</dbReference>
<accession>A0A345SZ30</accession>
<sequence>MSTFPDLSTTTWVKSSYSNGNEGECIEVAPGPLVVGTHSGEGTRALKPA</sequence>
<dbReference type="Pfam" id="PF04149">
    <property type="entry name" value="DUF397"/>
    <property type="match status" value="1"/>
</dbReference>